<evidence type="ECO:0000256" key="2">
    <source>
        <dbReference type="ARBA" id="ARBA00022737"/>
    </source>
</evidence>
<dbReference type="SUPFAM" id="SSF50965">
    <property type="entry name" value="Galactose oxidase, central domain"/>
    <property type="match status" value="2"/>
</dbReference>
<protein>
    <submittedName>
        <fullName evidence="4">T9SS type A sorting domain-containing protein</fullName>
    </submittedName>
</protein>
<evidence type="ECO:0000256" key="1">
    <source>
        <dbReference type="ARBA" id="ARBA00022441"/>
    </source>
</evidence>
<keyword evidence="2" id="KW-0677">Repeat</keyword>
<dbReference type="PANTHER" id="PTHR46093">
    <property type="entry name" value="ACYL-COA-BINDING DOMAIN-CONTAINING PROTEIN 5"/>
    <property type="match status" value="1"/>
</dbReference>
<sequence>MTVALAAPARAADRVGPDSLRFAPPPTGPAALMRAFRAAQDSAQIEVATSVPDGRYAHTTIYDPVRDQVLVFGGSVSSGYTNSTSALALGGQSWSTISTASVPSARGGHVAIYDPVRDRMIVFGGVDTQRRNDVWALSLAGSPNWAPIAAAGTPPSARSLHAAIYDPVRDRLITFGGYDDVSGYLNDVWALSLSGTPTWTQITPTGPLPPRRREHTAIYDPVRDRMVIHGGAPGPQSDTWALTLAGTPSWSQVTTTGSIPQARSGQAVVYDAANDRMVIFGGLINTGYLNDVWALPLGGGTWTQLQPTGGVQPRELTPGAYDSMRGRLLVFSGWNGDYLTDTIALTLSGPPAWSVIVPLPPNGDPPSPRYIHTAIADPPQGRMVVFGGVANGNLENFSYALSLDASTWSNVVPVGSPPSQRGSHTSIFDPVRDRMIVFGGYDGQRENDTWIMTLGASPAWSQMSPNGPLPPRRNLHSAIYDPVRDRMIVFGGYDADFKNDVWALSLSGTPTWTQLTPTGGSPPAMREQSAIYDPVRDRMIVFGGYTVGGKVNTIWTLSLGPDPAWTALAAGGPAIPARSGHSAIYDPLRDCMVVFGGYNDGVGYLNDTWSLDLASSTWAQMHPVGTAPSARLFQTAILDAAHNQMVVFGGINGPSLNDTWNLLLSGGGGWYALGTTPPAIATTPVPVYVSPPPAVPATMNLGQSITLTATVRNDGTASDDGRIVFSFPQLDAPSDASLVSSTSAGDTPGFVTHPAQSSLLDNACQPVAASYLVSEYGDNDWSASSIEINSFAVTVTPRQAGTFTILARVTLHVTRTTCQYVSATPSGGAADVDQQGFAVTRYTVTVLPPPTGPEPAMTSVTGVPASITVGDAFTISCSAVNNGLASDDGAIVLGFPSLTGAGDGQWVTSTATGDQPGFRNLPAGSTLSDTTCGPLTASYLVSEYRDNSWGGLGSETNTASFTIQPQATGVFSFDVRTTMHTTGTPCTSINGLPPDAIPVMTDQQGWSVKRYSLSVKPYTAPVPSIVSVTGIPSQLTLGQIFTMTVAATNGGGASDDGRITVGFPAFTNPGDAHWVVRTGPADPDVPGYVATPAGGALSSSTCQPLVASYLESEWADNGWNSSEINSLALVVQPTAAGTFYVDVRTIMHRLHGTPCDYTGATPSASSLATDQQGWQVTRYTVNVVPPPPPPGPATIHWARQSPGGTPPPPRYGQAIAYDSGSDQMVIVAGDEGDCSTDAWGLPLAPGSPWTRLPDMLLHSDERIGAGAIYDPDAARVMVFGGQCLALLNDVSSLYLRSGIFWYRNAPNGTRPGAREGMTTTYDPVRKQMVMFGGYSGSGYANDVWTLAMGDNNGTWTNLAVSGAPPAVREGHSAIYDPLRDRIVVYGGNGGATYNDVWALSLSGTPAWAQILPTGSPPTPRWRHTAIYDPDGDRMIVFAGSATSALNDVWALTFSGTPTWTQLYSSTLGPAVRFGHGAIYDPLRHDMVIFGGQVSTRANSNEVWTLTFDAPTATTADLVSSDATSDEVRLEWSVAGAAYRSASVERQSDGSVEWRELGAADATHDGFRFVDRDVTPGRRYAYRLTDAAGTVVSAPAWVTVPLHAVLALAGVSPNPAGARVEVVFSLPDDAAARLELFDLGGRRVAARDVGSLGAGDHRVGLGDDRRFPPGVYMVRLTHDNRVLRAKVAIVR</sequence>
<dbReference type="SUPFAM" id="SSF117281">
    <property type="entry name" value="Kelch motif"/>
    <property type="match status" value="2"/>
</dbReference>
<dbReference type="Pfam" id="PF24681">
    <property type="entry name" value="Kelch_KLHDC2_KLHL20_DRC7"/>
    <property type="match status" value="2"/>
</dbReference>
<feature type="domain" description="Attractin/MKLN-like beta-propeller" evidence="3">
    <location>
        <begin position="457"/>
        <end position="651"/>
    </location>
</feature>
<dbReference type="InterPro" id="IPR011043">
    <property type="entry name" value="Gal_Oxase/kelch_b-propeller"/>
</dbReference>
<evidence type="ECO:0000313" key="4">
    <source>
        <dbReference type="EMBL" id="MBI3539468.1"/>
    </source>
</evidence>
<dbReference type="Gene3D" id="2.120.10.80">
    <property type="entry name" value="Kelch-type beta propeller"/>
    <property type="match status" value="5"/>
</dbReference>
<reference evidence="4" key="1">
    <citation type="submission" date="2020-07" db="EMBL/GenBank/DDBJ databases">
        <title>Huge and variable diversity of episymbiotic CPR bacteria and DPANN archaea in groundwater ecosystems.</title>
        <authorList>
            <person name="He C.Y."/>
            <person name="Keren R."/>
            <person name="Whittaker M."/>
            <person name="Farag I.F."/>
            <person name="Doudna J."/>
            <person name="Cate J.H.D."/>
            <person name="Banfield J.F."/>
        </authorList>
    </citation>
    <scope>NUCLEOTIDE SEQUENCE</scope>
    <source>
        <strain evidence="4">NC_groundwater_928_Pr1_S-0.2um_72_17</strain>
    </source>
</reference>
<dbReference type="Proteomes" id="UP000807850">
    <property type="component" value="Unassembled WGS sequence"/>
</dbReference>
<dbReference type="Pfam" id="PF24981">
    <property type="entry name" value="Beta-prop_ATRN-LZTR1"/>
    <property type="match status" value="2"/>
</dbReference>
<organism evidence="4 5">
    <name type="scientific">Eiseniibacteriota bacterium</name>
    <dbReference type="NCBI Taxonomy" id="2212470"/>
    <lineage>
        <taxon>Bacteria</taxon>
        <taxon>Candidatus Eiseniibacteriota</taxon>
    </lineage>
</organism>
<keyword evidence="1" id="KW-0880">Kelch repeat</keyword>
<name>A0A9D6QM76_UNCEI</name>
<proteinExistence type="predicted"/>
<accession>A0A9D6QM76</accession>
<evidence type="ECO:0000259" key="3">
    <source>
        <dbReference type="Pfam" id="PF24981"/>
    </source>
</evidence>
<gene>
    <name evidence="4" type="ORF">HY076_04265</name>
</gene>
<comment type="caution">
    <text evidence="4">The sequence shown here is derived from an EMBL/GenBank/DDBJ whole genome shotgun (WGS) entry which is preliminary data.</text>
</comment>
<dbReference type="PANTHER" id="PTHR46093:SF3">
    <property type="entry name" value="ACYL-COA-BINDING DOMAIN-CONTAINING PROTEIN 4"/>
    <property type="match status" value="1"/>
</dbReference>
<dbReference type="InterPro" id="IPR056737">
    <property type="entry name" value="Beta-prop_ATRN-MKLN-like"/>
</dbReference>
<dbReference type="InterPro" id="IPR015915">
    <property type="entry name" value="Kelch-typ_b-propeller"/>
</dbReference>
<dbReference type="InterPro" id="IPR026444">
    <property type="entry name" value="Secre_tail"/>
</dbReference>
<dbReference type="NCBIfam" id="TIGR04183">
    <property type="entry name" value="Por_Secre_tail"/>
    <property type="match status" value="1"/>
</dbReference>
<feature type="domain" description="Attractin/MKLN-like beta-propeller" evidence="3">
    <location>
        <begin position="247"/>
        <end position="440"/>
    </location>
</feature>
<evidence type="ECO:0000313" key="5">
    <source>
        <dbReference type="Proteomes" id="UP000807850"/>
    </source>
</evidence>
<dbReference type="EMBL" id="JACQAY010000129">
    <property type="protein sequence ID" value="MBI3539468.1"/>
    <property type="molecule type" value="Genomic_DNA"/>
</dbReference>